<evidence type="ECO:0008006" key="4">
    <source>
        <dbReference type="Google" id="ProtNLM"/>
    </source>
</evidence>
<evidence type="ECO:0000256" key="1">
    <source>
        <dbReference type="SAM" id="Phobius"/>
    </source>
</evidence>
<proteinExistence type="predicted"/>
<keyword evidence="3" id="KW-1185">Reference proteome</keyword>
<reference evidence="2 3" key="1">
    <citation type="submission" date="2020-10" db="EMBL/GenBank/DDBJ databases">
        <title>Sequencing the genomes of 1000 actinobacteria strains.</title>
        <authorList>
            <person name="Klenk H.-P."/>
        </authorList>
    </citation>
    <scope>NUCLEOTIDE SEQUENCE [LARGE SCALE GENOMIC DNA]</scope>
    <source>
        <strain evidence="2 3">DSM 45157</strain>
    </source>
</reference>
<sequence>MGLFLSAAFGFPTVLFTPVLVVVLGYWIFVIVGAADTEMLDSVDADGDAAGLSALMGRAGLAGTAPKASVEGGGGRRVGKVPVTVALTMLICVAWFVSMMGSILTTLVDTASAPLLYALGTVVLVIALVAAWAVTSGVVMSLQRFLPGRRSDSKHELVGRTCVIRIGEAREDFGQAEITTAGGASISIPVRTTGGELLPLGSTALIFDHDPGEDVFLVTAFDAALDPGQS</sequence>
<dbReference type="RefSeq" id="WP_191275650.1">
    <property type="nucleotide sequence ID" value="NZ_BMXJ01000009.1"/>
</dbReference>
<evidence type="ECO:0000313" key="3">
    <source>
        <dbReference type="Proteomes" id="UP000598217"/>
    </source>
</evidence>
<protein>
    <recommendedName>
        <fullName evidence="4">DUF1449 family protein</fullName>
    </recommendedName>
</protein>
<name>A0ABR9HAW4_9ACTN</name>
<dbReference type="Proteomes" id="UP000598217">
    <property type="component" value="Unassembled WGS sequence"/>
</dbReference>
<keyword evidence="1" id="KW-1133">Transmembrane helix</keyword>
<organism evidence="2 3">
    <name type="scientific">Nocardiopsis terrae</name>
    <dbReference type="NCBI Taxonomy" id="372655"/>
    <lineage>
        <taxon>Bacteria</taxon>
        <taxon>Bacillati</taxon>
        <taxon>Actinomycetota</taxon>
        <taxon>Actinomycetes</taxon>
        <taxon>Streptosporangiales</taxon>
        <taxon>Nocardiopsidaceae</taxon>
        <taxon>Nocardiopsis</taxon>
    </lineage>
</organism>
<feature type="transmembrane region" description="Helical" evidence="1">
    <location>
        <begin position="116"/>
        <end position="140"/>
    </location>
</feature>
<keyword evidence="1" id="KW-0472">Membrane</keyword>
<dbReference type="EMBL" id="JADBDY010000001">
    <property type="protein sequence ID" value="MBE1455940.1"/>
    <property type="molecule type" value="Genomic_DNA"/>
</dbReference>
<evidence type="ECO:0000313" key="2">
    <source>
        <dbReference type="EMBL" id="MBE1455940.1"/>
    </source>
</evidence>
<comment type="caution">
    <text evidence="2">The sequence shown here is derived from an EMBL/GenBank/DDBJ whole genome shotgun (WGS) entry which is preliminary data.</text>
</comment>
<feature type="transmembrane region" description="Helical" evidence="1">
    <location>
        <begin position="83"/>
        <end position="104"/>
    </location>
</feature>
<keyword evidence="1" id="KW-0812">Transmembrane</keyword>
<accession>A0ABR9HAW4</accession>
<gene>
    <name evidence="2" type="ORF">H4W79_000154</name>
</gene>
<feature type="transmembrane region" description="Helical" evidence="1">
    <location>
        <begin position="6"/>
        <end position="32"/>
    </location>
</feature>